<dbReference type="Proteomes" id="UP000323597">
    <property type="component" value="Chromosome D06"/>
</dbReference>
<gene>
    <name evidence="2" type="ORF">E1A91_D06G088600v1</name>
</gene>
<evidence type="ECO:0000313" key="3">
    <source>
        <dbReference type="Proteomes" id="UP000323597"/>
    </source>
</evidence>
<accession>A0A5D2UG09</accession>
<dbReference type="PANTHER" id="PTHR12875:SF0">
    <property type="entry name" value="GOLGI TO ER TRAFFIC PROTEIN 4 HOMOLOG"/>
    <property type="match status" value="1"/>
</dbReference>
<reference evidence="2 3" key="1">
    <citation type="submission" date="2019-07" db="EMBL/GenBank/DDBJ databases">
        <title>WGS assembly of Gossypium mustelinum.</title>
        <authorList>
            <person name="Chen Z.J."/>
            <person name="Sreedasyam A."/>
            <person name="Ando A."/>
            <person name="Song Q."/>
            <person name="De L."/>
            <person name="Hulse-Kemp A."/>
            <person name="Ding M."/>
            <person name="Ye W."/>
            <person name="Kirkbride R."/>
            <person name="Jenkins J."/>
            <person name="Plott C."/>
            <person name="Lovell J."/>
            <person name="Lin Y.-M."/>
            <person name="Vaughn R."/>
            <person name="Liu B."/>
            <person name="Li W."/>
            <person name="Simpson S."/>
            <person name="Scheffler B."/>
            <person name="Saski C."/>
            <person name="Grover C."/>
            <person name="Hu G."/>
            <person name="Conover J."/>
            <person name="Carlson J."/>
            <person name="Shu S."/>
            <person name="Boston L."/>
            <person name="Williams M."/>
            <person name="Peterson D."/>
            <person name="Mcgee K."/>
            <person name="Jones D."/>
            <person name="Wendel J."/>
            <person name="Stelly D."/>
            <person name="Grimwood J."/>
            <person name="Schmutz J."/>
        </authorList>
    </citation>
    <scope>NUCLEOTIDE SEQUENCE [LARGE SCALE GENOMIC DNA]</scope>
    <source>
        <strain evidence="2">1408120.09</strain>
    </source>
</reference>
<dbReference type="AlphaFoldDB" id="A0A5D2UG09"/>
<protein>
    <submittedName>
        <fullName evidence="2">Uncharacterized protein</fullName>
    </submittedName>
</protein>
<comment type="similarity">
    <text evidence="1">Belongs to the GET4 family.</text>
</comment>
<dbReference type="EMBL" id="CM017654">
    <property type="protein sequence ID" value="TYI76622.1"/>
    <property type="molecule type" value="Genomic_DNA"/>
</dbReference>
<evidence type="ECO:0000256" key="1">
    <source>
        <dbReference type="ARBA" id="ARBA00005351"/>
    </source>
</evidence>
<dbReference type="InterPro" id="IPR011990">
    <property type="entry name" value="TPR-like_helical_dom_sf"/>
</dbReference>
<organism evidence="2 3">
    <name type="scientific">Gossypium mustelinum</name>
    <name type="common">Cotton</name>
    <name type="synonym">Gossypium caicoense</name>
    <dbReference type="NCBI Taxonomy" id="34275"/>
    <lineage>
        <taxon>Eukaryota</taxon>
        <taxon>Viridiplantae</taxon>
        <taxon>Streptophyta</taxon>
        <taxon>Embryophyta</taxon>
        <taxon>Tracheophyta</taxon>
        <taxon>Spermatophyta</taxon>
        <taxon>Magnoliopsida</taxon>
        <taxon>eudicotyledons</taxon>
        <taxon>Gunneridae</taxon>
        <taxon>Pentapetalae</taxon>
        <taxon>rosids</taxon>
        <taxon>malvids</taxon>
        <taxon>Malvales</taxon>
        <taxon>Malvaceae</taxon>
        <taxon>Malvoideae</taxon>
        <taxon>Gossypium</taxon>
    </lineage>
</organism>
<dbReference type="GO" id="GO:0005829">
    <property type="term" value="C:cytosol"/>
    <property type="evidence" value="ECO:0007669"/>
    <property type="project" value="TreeGrafter"/>
</dbReference>
<sequence length="60" mass="6985">MSTEKLRRAALPPVQENIDKLEKAINEGNFYGAQQMYKSISARHHICTFKIICRSICFKR</sequence>
<dbReference type="Gene3D" id="1.25.40.10">
    <property type="entry name" value="Tetratricopeptide repeat domain"/>
    <property type="match status" value="1"/>
</dbReference>
<evidence type="ECO:0000313" key="2">
    <source>
        <dbReference type="EMBL" id="TYI76622.1"/>
    </source>
</evidence>
<proteinExistence type="inferred from homology"/>
<name>A0A5D2UG09_GOSMU</name>
<dbReference type="PANTHER" id="PTHR12875">
    <property type="entry name" value="GOLGI TO ER TRAFFIC PROTEIN 4 HOMOLOG"/>
    <property type="match status" value="1"/>
</dbReference>
<dbReference type="InterPro" id="IPR007317">
    <property type="entry name" value="GET4"/>
</dbReference>
<dbReference type="GO" id="GO:0045048">
    <property type="term" value="P:protein insertion into ER membrane"/>
    <property type="evidence" value="ECO:0007669"/>
    <property type="project" value="InterPro"/>
</dbReference>
<keyword evidence="3" id="KW-1185">Reference proteome</keyword>